<keyword evidence="3 5" id="KW-0521">NADP</keyword>
<dbReference type="InterPro" id="IPR029479">
    <property type="entry name" value="Nitroreductase"/>
</dbReference>
<dbReference type="STRING" id="1515439.SAMN06265784_113166"/>
<dbReference type="EC" id="1.-.-.-" evidence="5"/>
<keyword evidence="1 5" id="KW-0285">Flavoprotein</keyword>
<dbReference type="InterPro" id="IPR000415">
    <property type="entry name" value="Nitroreductase-like"/>
</dbReference>
<reference evidence="8" key="1">
    <citation type="submission" date="2017-04" db="EMBL/GenBank/DDBJ databases">
        <authorList>
            <person name="Varghese N."/>
            <person name="Submissions S."/>
        </authorList>
    </citation>
    <scope>NUCLEOTIDE SEQUENCE [LARGE SCALE GENOMIC DNA]</scope>
    <source>
        <strain evidence="8">LMG 29540</strain>
    </source>
</reference>
<dbReference type="EMBL" id="FXAT01000013">
    <property type="protein sequence ID" value="SMG59662.1"/>
    <property type="molecule type" value="Genomic_DNA"/>
</dbReference>
<keyword evidence="4 5" id="KW-0560">Oxidoreductase</keyword>
<dbReference type="CDD" id="cd02148">
    <property type="entry name" value="RutE-like"/>
    <property type="match status" value="1"/>
</dbReference>
<dbReference type="PANTHER" id="PTHR43543">
    <property type="entry name" value="MALONIC SEMIALDEHYDE REDUCTASE RUTE-RELATED"/>
    <property type="match status" value="1"/>
</dbReference>
<evidence type="ECO:0000256" key="4">
    <source>
        <dbReference type="ARBA" id="ARBA00023002"/>
    </source>
</evidence>
<comment type="similarity">
    <text evidence="5">Belongs to the nitroreductase family. HadB/RutE subfamily.</text>
</comment>
<evidence type="ECO:0000313" key="8">
    <source>
        <dbReference type="Proteomes" id="UP000193228"/>
    </source>
</evidence>
<dbReference type="AlphaFoldDB" id="A0A1X7M2C7"/>
<dbReference type="Gene3D" id="3.40.109.10">
    <property type="entry name" value="NADH Oxidase"/>
    <property type="match status" value="1"/>
</dbReference>
<protein>
    <recommendedName>
        <fullName evidence="5">Putative NADH dehydrogenase/NAD(P)H nitroreductase SAMN06265784_113166</fullName>
        <ecNumber evidence="5">1.-.-.-</ecNumber>
    </recommendedName>
</protein>
<gene>
    <name evidence="7" type="ORF">SAMN06265784_113166</name>
</gene>
<evidence type="ECO:0000256" key="5">
    <source>
        <dbReference type="HAMAP-Rule" id="MF_01204"/>
    </source>
</evidence>
<organism evidence="7 8">
    <name type="scientific">Paraburkholderia susongensis</name>
    <dbReference type="NCBI Taxonomy" id="1515439"/>
    <lineage>
        <taxon>Bacteria</taxon>
        <taxon>Pseudomonadati</taxon>
        <taxon>Pseudomonadota</taxon>
        <taxon>Betaproteobacteria</taxon>
        <taxon>Burkholderiales</taxon>
        <taxon>Burkholderiaceae</taxon>
        <taxon>Paraburkholderia</taxon>
    </lineage>
</organism>
<dbReference type="NCBIfam" id="NF003768">
    <property type="entry name" value="PRK05365.1"/>
    <property type="match status" value="1"/>
</dbReference>
<evidence type="ECO:0000256" key="3">
    <source>
        <dbReference type="ARBA" id="ARBA00022857"/>
    </source>
</evidence>
<dbReference type="Pfam" id="PF00881">
    <property type="entry name" value="Nitroreductase"/>
    <property type="match status" value="1"/>
</dbReference>
<keyword evidence="2 5" id="KW-0288">FMN</keyword>
<comment type="cofactor">
    <cofactor evidence="5">
        <name>FMN</name>
        <dbReference type="ChEBI" id="CHEBI:58210"/>
    </cofactor>
</comment>
<dbReference type="PANTHER" id="PTHR43543:SF1">
    <property type="entry name" value="MALONIC SEMIALDEHYDE REDUCTASE RUTE-RELATED"/>
    <property type="match status" value="1"/>
</dbReference>
<dbReference type="SUPFAM" id="SSF55469">
    <property type="entry name" value="FMN-dependent nitroreductase-like"/>
    <property type="match status" value="1"/>
</dbReference>
<dbReference type="InterPro" id="IPR023936">
    <property type="entry name" value="RutE-like"/>
</dbReference>
<dbReference type="GO" id="GO:0016491">
    <property type="term" value="F:oxidoreductase activity"/>
    <property type="evidence" value="ECO:0007669"/>
    <property type="project" value="UniProtKB-UniRule"/>
</dbReference>
<keyword evidence="8" id="KW-1185">Reference proteome</keyword>
<accession>A0A1X7M2C7</accession>
<proteinExistence type="inferred from homology"/>
<feature type="domain" description="Nitroreductase" evidence="6">
    <location>
        <begin position="57"/>
        <end position="197"/>
    </location>
</feature>
<keyword evidence="5" id="KW-0520">NAD</keyword>
<dbReference type="HAMAP" id="MF_01204">
    <property type="entry name" value="Oxidoreductase_RutE_HadB"/>
    <property type="match status" value="1"/>
</dbReference>
<evidence type="ECO:0000256" key="1">
    <source>
        <dbReference type="ARBA" id="ARBA00022630"/>
    </source>
</evidence>
<evidence type="ECO:0000259" key="6">
    <source>
        <dbReference type="Pfam" id="PF00881"/>
    </source>
</evidence>
<evidence type="ECO:0000313" key="7">
    <source>
        <dbReference type="EMBL" id="SMG59662.1"/>
    </source>
</evidence>
<sequence>MNENPGYYGENGAPPHTGALLSHSTRYAALLFSFSFTRTTLMTLSDQALDQIFREARTHNGWQNKPIDDAVLRQLTELVLLGPTSANSSPGRFVFVKTPEGKEKLRPALSAGNLEKTMAAPVTVIVGMDMAFYEHLPKLFPHADARIWFVGNDRLIADTAFRNSTLQGGYLILAARALGLDTGPMSGFDAAKVDAAFFAGTSVKANFLINLGYGDPSKLFPRSPRFSFDEAARIV</sequence>
<dbReference type="InterPro" id="IPR050461">
    <property type="entry name" value="Nitroreductase_HadB/RutE"/>
</dbReference>
<name>A0A1X7M2C7_9BURK</name>
<evidence type="ECO:0000256" key="2">
    <source>
        <dbReference type="ARBA" id="ARBA00022643"/>
    </source>
</evidence>
<dbReference type="Proteomes" id="UP000193228">
    <property type="component" value="Unassembled WGS sequence"/>
</dbReference>